<keyword evidence="2" id="KW-1185">Reference proteome</keyword>
<protein>
    <submittedName>
        <fullName evidence="1">Uncharacterized protein</fullName>
    </submittedName>
</protein>
<reference evidence="1 2" key="1">
    <citation type="submission" date="2010-04" db="EMBL/GenBank/DDBJ databases">
        <authorList>
            <person name="Qin X."/>
            <person name="Bachman B."/>
            <person name="Battles P."/>
            <person name="Bell A."/>
            <person name="Bess C."/>
            <person name="Bickham C."/>
            <person name="Chaboub L."/>
            <person name="Chen D."/>
            <person name="Coyle M."/>
            <person name="Deiros D.R."/>
            <person name="Dinh H."/>
            <person name="Forbes L."/>
            <person name="Fowler G."/>
            <person name="Francisco L."/>
            <person name="Fu Q."/>
            <person name="Gubbala S."/>
            <person name="Hale W."/>
            <person name="Han Y."/>
            <person name="Hemphill L."/>
            <person name="Highlander S.K."/>
            <person name="Hirani K."/>
            <person name="Hogues M."/>
            <person name="Jackson L."/>
            <person name="Jakkamsetti A."/>
            <person name="Javaid M."/>
            <person name="Jiang H."/>
            <person name="Korchina V."/>
            <person name="Kovar C."/>
            <person name="Lara F."/>
            <person name="Lee S."/>
            <person name="Mata R."/>
            <person name="Mathew T."/>
            <person name="Moen C."/>
            <person name="Morales K."/>
            <person name="Munidasa M."/>
            <person name="Nazareth L."/>
            <person name="Ngo R."/>
            <person name="Nguyen L."/>
            <person name="Okwuonu G."/>
            <person name="Ongeri F."/>
            <person name="Patil S."/>
            <person name="Petrosino J."/>
            <person name="Pham C."/>
            <person name="Pham P."/>
            <person name="Pu L.-L."/>
            <person name="Puazo M."/>
            <person name="Raj R."/>
            <person name="Reid J."/>
            <person name="Rouhana J."/>
            <person name="Saada N."/>
            <person name="Shang Y."/>
            <person name="Simmons D."/>
            <person name="Thornton R."/>
            <person name="Warren J."/>
            <person name="Weissenberger G."/>
            <person name="Zhang J."/>
            <person name="Zhang L."/>
            <person name="Zhou C."/>
            <person name="Zhu D."/>
            <person name="Muzny D."/>
            <person name="Worley K."/>
            <person name="Gibbs R."/>
        </authorList>
    </citation>
    <scope>NUCLEOTIDE SEQUENCE [LARGE SCALE GENOMIC DNA]</scope>
    <source>
        <strain evidence="1 2">ATCC 49957</strain>
    </source>
</reference>
<dbReference type="HOGENOM" id="CLU_1293502_0_0_5"/>
<dbReference type="EMBL" id="ADVL01000790">
    <property type="protein sequence ID" value="EFH09433.1"/>
    <property type="molecule type" value="Genomic_DNA"/>
</dbReference>
<evidence type="ECO:0000313" key="1">
    <source>
        <dbReference type="EMBL" id="EFH09433.1"/>
    </source>
</evidence>
<gene>
    <name evidence="1" type="ORF">HMPREF0731_4353</name>
</gene>
<name>D5RTE1_9PROT</name>
<accession>D5RTE1</accession>
<organism evidence="1 2">
    <name type="scientific">Pseudoroseomonas cervicalis ATCC 49957</name>
    <dbReference type="NCBI Taxonomy" id="525371"/>
    <lineage>
        <taxon>Bacteria</taxon>
        <taxon>Pseudomonadati</taxon>
        <taxon>Pseudomonadota</taxon>
        <taxon>Alphaproteobacteria</taxon>
        <taxon>Acetobacterales</taxon>
        <taxon>Roseomonadaceae</taxon>
        <taxon>Roseomonas</taxon>
    </lineage>
</organism>
<dbReference type="Proteomes" id="UP000005324">
    <property type="component" value="Unassembled WGS sequence"/>
</dbReference>
<dbReference type="AlphaFoldDB" id="D5RTE1"/>
<sequence length="213" mass="21163">MATYARVGLQPVVATGGVVDATIEVCAPQFELGGSATSPVLPPVGTLAQSSRAQDLVTGSMAALFPDRRGTLLLVATLPAALPGPAPLLTARRSAGAGLFSAYLAADGSGIRLATRDGSGLDDVAVPGAWSAGGELRLGVTFDEARGLLQAVAGGAATSLSPRTAAAQGELHVGRTMLAPGGDDAPGIIEVAKLLATRRVMAGAEMNARLAAL</sequence>
<comment type="caution">
    <text evidence="1">The sequence shown here is derived from an EMBL/GenBank/DDBJ whole genome shotgun (WGS) entry which is preliminary data.</text>
</comment>
<evidence type="ECO:0000313" key="2">
    <source>
        <dbReference type="Proteomes" id="UP000005324"/>
    </source>
</evidence>
<proteinExistence type="predicted"/>